<protein>
    <submittedName>
        <fullName evidence="1">Uncharacterized protein</fullName>
    </submittedName>
</protein>
<sequence length="43" mass="4743">TTGIYTGADQGWLVPKWTRDKYNVDSLDDIAALEPGDTLFDAL</sequence>
<dbReference type="EMBL" id="BARW01043088">
    <property type="protein sequence ID" value="GAJ17690.1"/>
    <property type="molecule type" value="Genomic_DNA"/>
</dbReference>
<reference evidence="1" key="1">
    <citation type="journal article" date="2014" name="Front. Microbiol.">
        <title>High frequency of phylogenetically diverse reductive dehalogenase-homologous genes in deep subseafloor sedimentary metagenomes.</title>
        <authorList>
            <person name="Kawai M."/>
            <person name="Futagami T."/>
            <person name="Toyoda A."/>
            <person name="Takaki Y."/>
            <person name="Nishi S."/>
            <person name="Hori S."/>
            <person name="Arai W."/>
            <person name="Tsubouchi T."/>
            <person name="Morono Y."/>
            <person name="Uchiyama I."/>
            <person name="Ito T."/>
            <person name="Fujiyama A."/>
            <person name="Inagaki F."/>
            <person name="Takami H."/>
        </authorList>
    </citation>
    <scope>NUCLEOTIDE SEQUENCE</scope>
    <source>
        <strain evidence="1">Expedition CK06-06</strain>
    </source>
</reference>
<feature type="non-terminal residue" evidence="1">
    <location>
        <position position="1"/>
    </location>
</feature>
<gene>
    <name evidence="1" type="ORF">S12H4_63382</name>
</gene>
<name>X1VYY0_9ZZZZ</name>
<proteinExistence type="predicted"/>
<evidence type="ECO:0000313" key="1">
    <source>
        <dbReference type="EMBL" id="GAJ17690.1"/>
    </source>
</evidence>
<dbReference type="AlphaFoldDB" id="X1VYY0"/>
<comment type="caution">
    <text evidence="1">The sequence shown here is derived from an EMBL/GenBank/DDBJ whole genome shotgun (WGS) entry which is preliminary data.</text>
</comment>
<feature type="non-terminal residue" evidence="1">
    <location>
        <position position="43"/>
    </location>
</feature>
<accession>X1VYY0</accession>
<organism evidence="1">
    <name type="scientific">marine sediment metagenome</name>
    <dbReference type="NCBI Taxonomy" id="412755"/>
    <lineage>
        <taxon>unclassified sequences</taxon>
        <taxon>metagenomes</taxon>
        <taxon>ecological metagenomes</taxon>
    </lineage>
</organism>